<accession>A0ABZ2YD25</accession>
<dbReference type="EC" id="1.6.5.9" evidence="7"/>
<evidence type="ECO:0000256" key="6">
    <source>
        <dbReference type="ARBA" id="ARBA00034078"/>
    </source>
</evidence>
<evidence type="ECO:0000256" key="5">
    <source>
        <dbReference type="ARBA" id="ARBA00023014"/>
    </source>
</evidence>
<keyword evidence="8" id="KW-1185">Reference proteome</keyword>
<evidence type="ECO:0000256" key="4">
    <source>
        <dbReference type="ARBA" id="ARBA00023004"/>
    </source>
</evidence>
<dbReference type="PIRSF" id="PIRSF000216">
    <property type="entry name" value="NADH_DH_24kDa"/>
    <property type="match status" value="1"/>
</dbReference>
<dbReference type="PANTHER" id="PTHR43342">
    <property type="entry name" value="NADH-QUINONE OXIDOREDUCTASE, E SUBUNIT"/>
    <property type="match status" value="1"/>
</dbReference>
<evidence type="ECO:0000256" key="2">
    <source>
        <dbReference type="ARBA" id="ARBA00022714"/>
    </source>
</evidence>
<name>A0ABZ2YD25_9BACT</name>
<dbReference type="InterPro" id="IPR002023">
    <property type="entry name" value="NuoE-like"/>
</dbReference>
<dbReference type="EMBL" id="CP121689">
    <property type="protein sequence ID" value="WZL76905.1"/>
    <property type="molecule type" value="Genomic_DNA"/>
</dbReference>
<dbReference type="Gene3D" id="1.10.10.1590">
    <property type="entry name" value="NADH-quinone oxidoreductase subunit E"/>
    <property type="match status" value="1"/>
</dbReference>
<dbReference type="GO" id="GO:0050136">
    <property type="term" value="F:NADH dehydrogenase (quinone) (non-electrogenic) activity"/>
    <property type="evidence" value="ECO:0007669"/>
    <property type="project" value="UniProtKB-EC"/>
</dbReference>
<protein>
    <submittedName>
        <fullName evidence="7">NADH-quinone oxidoreductase subunit NuoE</fullName>
        <ecNumber evidence="7">1.6.5.9</ecNumber>
    </submittedName>
</protein>
<evidence type="ECO:0000313" key="7">
    <source>
        <dbReference type="EMBL" id="WZL76905.1"/>
    </source>
</evidence>
<dbReference type="Gene3D" id="3.40.30.10">
    <property type="entry name" value="Glutaredoxin"/>
    <property type="match status" value="1"/>
</dbReference>
<dbReference type="NCBIfam" id="TIGR01958">
    <property type="entry name" value="nuoE_fam"/>
    <property type="match status" value="1"/>
</dbReference>
<dbReference type="Pfam" id="PF01257">
    <property type="entry name" value="2Fe-2S_thioredx"/>
    <property type="match status" value="1"/>
</dbReference>
<evidence type="ECO:0000256" key="3">
    <source>
        <dbReference type="ARBA" id="ARBA00022723"/>
    </source>
</evidence>
<sequence>MMGAITVDDKLFEEVDQIIDRYAGEETPLLCILQDLNAKFGYLPQPVLQRVSKKLGVPASKVYGVATFYSFLETRPVGKYVIRVCKSTPCHVRGATDVIKILKKELGIKEGETTRDGLFTLEVTSCLGVCGVAPAMMINETTYGNLSEGRIREILALYRQ</sequence>
<reference evidence="7 8" key="1">
    <citation type="submission" date="2023-03" db="EMBL/GenBank/DDBJ databases">
        <title>Novel Species.</title>
        <authorList>
            <person name="Ma S."/>
        </authorList>
    </citation>
    <scope>NUCLEOTIDE SEQUENCE [LARGE SCALE GENOMIC DNA]</scope>
    <source>
        <strain evidence="7 8">B11</strain>
    </source>
</reference>
<comment type="cofactor">
    <cofactor evidence="6">
        <name>[2Fe-2S] cluster</name>
        <dbReference type="ChEBI" id="CHEBI:190135"/>
    </cofactor>
</comment>
<evidence type="ECO:0000256" key="1">
    <source>
        <dbReference type="ARBA" id="ARBA00010643"/>
    </source>
</evidence>
<dbReference type="NCBIfam" id="NF005722">
    <property type="entry name" value="PRK07539.1-2"/>
    <property type="match status" value="1"/>
</dbReference>
<dbReference type="PROSITE" id="PS01099">
    <property type="entry name" value="COMPLEX1_24K"/>
    <property type="match status" value="1"/>
</dbReference>
<keyword evidence="5" id="KW-0411">Iron-sulfur</keyword>
<comment type="similarity">
    <text evidence="1">Belongs to the complex I 24 kDa subunit family.</text>
</comment>
<dbReference type="SUPFAM" id="SSF52833">
    <property type="entry name" value="Thioredoxin-like"/>
    <property type="match status" value="1"/>
</dbReference>
<dbReference type="InterPro" id="IPR028431">
    <property type="entry name" value="NADP_DH_HndA-like"/>
</dbReference>
<dbReference type="RefSeq" id="WP_369019070.1">
    <property type="nucleotide sequence ID" value="NZ_CP121689.1"/>
</dbReference>
<gene>
    <name evidence="7" type="primary">nuoE</name>
    <name evidence="7" type="ORF">QBE54_04035</name>
</gene>
<dbReference type="Proteomes" id="UP001461341">
    <property type="component" value="Chromosome"/>
</dbReference>
<proteinExistence type="inferred from homology"/>
<keyword evidence="4" id="KW-0408">Iron</keyword>
<dbReference type="InterPro" id="IPR042128">
    <property type="entry name" value="NuoE_dom"/>
</dbReference>
<dbReference type="PANTHER" id="PTHR43342:SF1">
    <property type="entry name" value="BIFURCATING [FEFE] HYDROGENASE GAMMA SUBUNIT"/>
    <property type="match status" value="1"/>
</dbReference>
<organism evidence="7 8">
    <name type="scientific">Thermatribacter velox</name>
    <dbReference type="NCBI Taxonomy" id="3039681"/>
    <lineage>
        <taxon>Bacteria</taxon>
        <taxon>Pseudomonadati</taxon>
        <taxon>Atribacterota</taxon>
        <taxon>Atribacteria</taxon>
        <taxon>Atribacterales</taxon>
        <taxon>Thermatribacteraceae</taxon>
        <taxon>Thermatribacter</taxon>
    </lineage>
</organism>
<keyword evidence="2" id="KW-0001">2Fe-2S</keyword>
<evidence type="ECO:0000313" key="8">
    <source>
        <dbReference type="Proteomes" id="UP001461341"/>
    </source>
</evidence>
<dbReference type="CDD" id="cd03064">
    <property type="entry name" value="TRX_Fd_NuoE"/>
    <property type="match status" value="1"/>
</dbReference>
<keyword evidence="3" id="KW-0479">Metal-binding</keyword>
<keyword evidence="7" id="KW-0560">Oxidoreductase</keyword>
<dbReference type="InterPro" id="IPR041921">
    <property type="entry name" value="NuoE_N"/>
</dbReference>
<dbReference type="InterPro" id="IPR036249">
    <property type="entry name" value="Thioredoxin-like_sf"/>
</dbReference>